<dbReference type="Pfam" id="PF13241">
    <property type="entry name" value="NAD_binding_7"/>
    <property type="match status" value="1"/>
</dbReference>
<dbReference type="Gene3D" id="3.40.50.720">
    <property type="entry name" value="NAD(P)-binding Rossmann-like Domain"/>
    <property type="match status" value="1"/>
</dbReference>
<evidence type="ECO:0000256" key="3">
    <source>
        <dbReference type="ARBA" id="ARBA00022723"/>
    </source>
</evidence>
<dbReference type="InterPro" id="IPR006367">
    <property type="entry name" value="Sirohaem_synthase_N"/>
</dbReference>
<dbReference type="EMBL" id="CP045725">
    <property type="protein sequence ID" value="QGF22914.1"/>
    <property type="molecule type" value="Genomic_DNA"/>
</dbReference>
<dbReference type="GO" id="GO:0019354">
    <property type="term" value="P:siroheme biosynthetic process"/>
    <property type="evidence" value="ECO:0007669"/>
    <property type="project" value="UniProtKB-UniPathway"/>
</dbReference>
<evidence type="ECO:0000256" key="2">
    <source>
        <dbReference type="ARBA" id="ARBA00012400"/>
    </source>
</evidence>
<keyword evidence="5" id="KW-0520">NAD</keyword>
<keyword evidence="10" id="KW-1185">Reference proteome</keyword>
<dbReference type="AlphaFoldDB" id="A0A5Q2FBW9"/>
<dbReference type="CDD" id="cd03416">
    <property type="entry name" value="CbiX_SirB_N"/>
    <property type="match status" value="1"/>
</dbReference>
<evidence type="ECO:0000313" key="10">
    <source>
        <dbReference type="Proteomes" id="UP000386847"/>
    </source>
</evidence>
<dbReference type="UniPathway" id="UPA00262">
    <property type="reaction ID" value="UER00222"/>
</dbReference>
<dbReference type="Proteomes" id="UP000386847">
    <property type="component" value="Chromosome"/>
</dbReference>
<evidence type="ECO:0000256" key="4">
    <source>
        <dbReference type="ARBA" id="ARBA00023002"/>
    </source>
</evidence>
<dbReference type="PANTHER" id="PTHR33542">
    <property type="entry name" value="SIROHYDROCHLORIN FERROCHELATASE, CHLOROPLASTIC"/>
    <property type="match status" value="1"/>
</dbReference>
<evidence type="ECO:0000256" key="6">
    <source>
        <dbReference type="ARBA" id="ARBA00023239"/>
    </source>
</evidence>
<dbReference type="EC" id="1.3.1.76" evidence="2"/>
<dbReference type="Pfam" id="PF01903">
    <property type="entry name" value="CbiX"/>
    <property type="match status" value="2"/>
</dbReference>
<keyword evidence="7" id="KW-0627">Porphyrin biosynthesis</keyword>
<gene>
    <name evidence="9" type="ORF">Rai3103_03665</name>
</gene>
<dbReference type="GO" id="GO:0046872">
    <property type="term" value="F:metal ion binding"/>
    <property type="evidence" value="ECO:0007669"/>
    <property type="project" value="UniProtKB-KW"/>
</dbReference>
<dbReference type="NCBIfam" id="TIGR01470">
    <property type="entry name" value="cysG_Nterm"/>
    <property type="match status" value="1"/>
</dbReference>
<dbReference type="KEGG" id="rain:Rai3103_03665"/>
<keyword evidence="3" id="KW-0479">Metal-binding</keyword>
<dbReference type="GO" id="GO:0016829">
    <property type="term" value="F:lyase activity"/>
    <property type="evidence" value="ECO:0007669"/>
    <property type="project" value="UniProtKB-KW"/>
</dbReference>
<comment type="catalytic activity">
    <reaction evidence="8">
        <text>precorrin-2 + NAD(+) = sirohydrochlorin + NADH + 2 H(+)</text>
        <dbReference type="Rhea" id="RHEA:15613"/>
        <dbReference type="ChEBI" id="CHEBI:15378"/>
        <dbReference type="ChEBI" id="CHEBI:57540"/>
        <dbReference type="ChEBI" id="CHEBI:57945"/>
        <dbReference type="ChEBI" id="CHEBI:58351"/>
        <dbReference type="ChEBI" id="CHEBI:58827"/>
        <dbReference type="EC" id="1.3.1.76"/>
    </reaction>
</comment>
<dbReference type="InterPro" id="IPR036291">
    <property type="entry name" value="NAD(P)-bd_dom_sf"/>
</dbReference>
<dbReference type="RefSeq" id="WP_153571441.1">
    <property type="nucleotide sequence ID" value="NZ_CP045725.1"/>
</dbReference>
<dbReference type="GO" id="GO:0043115">
    <property type="term" value="F:precorrin-2 dehydrogenase activity"/>
    <property type="evidence" value="ECO:0007669"/>
    <property type="project" value="UniProtKB-EC"/>
</dbReference>
<evidence type="ECO:0000256" key="5">
    <source>
        <dbReference type="ARBA" id="ARBA00023027"/>
    </source>
</evidence>
<sequence length="424" mass="44317">MTIVERAREAARTARPPLVIAAHGTRDPEGAAAARALADRVREALPGIDVGLGFVELTAPGIADAVAAAASSGAGRVVVVPLMLGSGGHVRRDIPEAIEVGRTRVPGSTVAYAPHLGPDPLLRTLTLDRIRAVLGDWSAASTTIVLVGRGCSIAETNAQHVALARLVEEEGGFDRVLPAFIQVTGPDLPAALDQAALLGAKQIVVVPNFLFPGAMRTWTREQTAGWRSHHPNGPEVRVAEVIGPCAELAAVVAERYRAEARRLDDAGSTPVYLSGLVLRGRDVLIVGGGRVAERRVMALLDAGARVRVVSPTLTAVLSALELAGRITWSARAYRAGDVGEAWYVLALSDDPGVNTRVATEAETAHAFCVRGDHAGGGSAWTPATGRSAGLLVGVVGRREPRRTAAVRDALVETVRTLPVPDPLD</sequence>
<dbReference type="Gene3D" id="3.40.50.1400">
    <property type="match status" value="2"/>
</dbReference>
<evidence type="ECO:0000313" key="9">
    <source>
        <dbReference type="EMBL" id="QGF22914.1"/>
    </source>
</evidence>
<keyword evidence="4" id="KW-0560">Oxidoreductase</keyword>
<dbReference type="SUPFAM" id="SSF51735">
    <property type="entry name" value="NAD(P)-binding Rossmann-fold domains"/>
    <property type="match status" value="1"/>
</dbReference>
<reference evidence="9 10" key="1">
    <citation type="submission" date="2019-10" db="EMBL/GenBank/DDBJ databases">
        <title>Genomic analysis of Raineyella sp. CBA3103.</title>
        <authorList>
            <person name="Roh S.W."/>
        </authorList>
    </citation>
    <scope>NUCLEOTIDE SEQUENCE [LARGE SCALE GENOMIC DNA]</scope>
    <source>
        <strain evidence="9 10">CBA3103</strain>
    </source>
</reference>
<evidence type="ECO:0000256" key="1">
    <source>
        <dbReference type="ARBA" id="ARBA00005010"/>
    </source>
</evidence>
<dbReference type="SUPFAM" id="SSF53800">
    <property type="entry name" value="Chelatase"/>
    <property type="match status" value="1"/>
</dbReference>
<comment type="pathway">
    <text evidence="1">Porphyrin-containing compound metabolism; siroheme biosynthesis; sirohydrochlorin from precorrin-2: step 1/1.</text>
</comment>
<evidence type="ECO:0000256" key="7">
    <source>
        <dbReference type="ARBA" id="ARBA00023244"/>
    </source>
</evidence>
<accession>A0A5Q2FBW9</accession>
<organism evidence="9 10">
    <name type="scientific">Raineyella fluvialis</name>
    <dbReference type="NCBI Taxonomy" id="2662261"/>
    <lineage>
        <taxon>Bacteria</taxon>
        <taxon>Bacillati</taxon>
        <taxon>Actinomycetota</taxon>
        <taxon>Actinomycetes</taxon>
        <taxon>Propionibacteriales</taxon>
        <taxon>Propionibacteriaceae</taxon>
        <taxon>Raineyella</taxon>
    </lineage>
</organism>
<protein>
    <recommendedName>
        <fullName evidence="2">precorrin-2 dehydrogenase</fullName>
        <ecNumber evidence="2">1.3.1.76</ecNumber>
    </recommendedName>
</protein>
<dbReference type="InterPro" id="IPR002762">
    <property type="entry name" value="CbiX-like"/>
</dbReference>
<dbReference type="InterPro" id="IPR050963">
    <property type="entry name" value="Sirohydro_Cobaltochel/CbiX"/>
</dbReference>
<dbReference type="PANTHER" id="PTHR33542:SF3">
    <property type="entry name" value="SIROHYDROCHLORIN FERROCHELATASE, CHLOROPLASTIC"/>
    <property type="match status" value="1"/>
</dbReference>
<dbReference type="CDD" id="cd03414">
    <property type="entry name" value="CbiX_SirB_C"/>
    <property type="match status" value="1"/>
</dbReference>
<keyword evidence="6" id="KW-0456">Lyase</keyword>
<evidence type="ECO:0000256" key="8">
    <source>
        <dbReference type="ARBA" id="ARBA00047561"/>
    </source>
</evidence>
<proteinExistence type="predicted"/>
<name>A0A5Q2FBW9_9ACTN</name>